<proteinExistence type="predicted"/>
<dbReference type="EMBL" id="BSXS01004875">
    <property type="protein sequence ID" value="GME83628.1"/>
    <property type="molecule type" value="Genomic_DNA"/>
</dbReference>
<evidence type="ECO:0000313" key="2">
    <source>
        <dbReference type="Proteomes" id="UP001165064"/>
    </source>
</evidence>
<keyword evidence="2" id="KW-1185">Reference proteome</keyword>
<organism evidence="1 2">
    <name type="scientific">Ambrosiozyma monospora</name>
    <name type="common">Yeast</name>
    <name type="synonym">Endomycopsis monosporus</name>
    <dbReference type="NCBI Taxonomy" id="43982"/>
    <lineage>
        <taxon>Eukaryota</taxon>
        <taxon>Fungi</taxon>
        <taxon>Dikarya</taxon>
        <taxon>Ascomycota</taxon>
        <taxon>Saccharomycotina</taxon>
        <taxon>Pichiomycetes</taxon>
        <taxon>Pichiales</taxon>
        <taxon>Pichiaceae</taxon>
        <taxon>Ambrosiozyma</taxon>
    </lineage>
</organism>
<name>A0ACB5T8U6_AMBMO</name>
<sequence length="536" mass="59268">MFSGHVPRHLSVGDSAACSYIPWRLSTLDIHNIVTVESSCASKKDDTIHWLSNDLQTHSFVPSAVVHSIDELITIKQQFTTFDLIFLSADNMSELEKYSREASKFVGNNTAVFIDSTICVGLEEVLSKFLPGVAVFAIVCDAEIRLCKESESEDQFYFHRGKKSTILIGSSQRNDNTLVNTALSGQGPFGKILSTISEQLKSSHVHNCTLIPANIHPTVNEYAWKKIIPFICFEVLSIVYPKVSLEDELSASIVKGAFNDILKIAKLTGAMGPDFPDSNSKKSQIDRIFTQNIRQHNEKFPYNYIKTSSRSNSSPMFDDALYKTESSVCYYNFMEGGRTHISLSLHQLLSVASKYKVGLPYIESLTMMYDRIESLRNEKILNWISRESLQPPPSPPPVQLPPPIPMQAPPLMPMAGVSSRQMPVRQGTQTPPINGQGGILVSVGPPAHVPPGYSVVGPAPSPFGAPGSNLIGVHQPPRFAMQIPSKAYSVYKQRAKSEVDGQSDLSSTHSSQQSSSSQSYKSPRSYAWIRQCEEYP</sequence>
<dbReference type="Proteomes" id="UP001165064">
    <property type="component" value="Unassembled WGS sequence"/>
</dbReference>
<gene>
    <name evidence="1" type="ORF">Amon02_000629400</name>
</gene>
<reference evidence="1" key="1">
    <citation type="submission" date="2023-04" db="EMBL/GenBank/DDBJ databases">
        <title>Ambrosiozyma monospora NBRC 10751.</title>
        <authorList>
            <person name="Ichikawa N."/>
            <person name="Sato H."/>
            <person name="Tonouchi N."/>
        </authorList>
    </citation>
    <scope>NUCLEOTIDE SEQUENCE</scope>
    <source>
        <strain evidence="1">NBRC 10751</strain>
    </source>
</reference>
<comment type="caution">
    <text evidence="1">The sequence shown here is derived from an EMBL/GenBank/DDBJ whole genome shotgun (WGS) entry which is preliminary data.</text>
</comment>
<evidence type="ECO:0000313" key="1">
    <source>
        <dbReference type="EMBL" id="GME83628.1"/>
    </source>
</evidence>
<protein>
    <submittedName>
        <fullName evidence="1">Unnamed protein product</fullName>
    </submittedName>
</protein>
<accession>A0ACB5T8U6</accession>